<reference evidence="2" key="2">
    <citation type="submission" date="2023-05" db="EMBL/GenBank/DDBJ databases">
        <authorList>
            <consortium name="Lawrence Berkeley National Laboratory"/>
            <person name="Steindorff A."/>
            <person name="Hensen N."/>
            <person name="Bonometti L."/>
            <person name="Westerberg I."/>
            <person name="Brannstrom I.O."/>
            <person name="Guillou S."/>
            <person name="Cros-Aarteil S."/>
            <person name="Calhoun S."/>
            <person name="Haridas S."/>
            <person name="Kuo A."/>
            <person name="Mondo S."/>
            <person name="Pangilinan J."/>
            <person name="Riley R."/>
            <person name="Labutti K."/>
            <person name="Andreopoulos B."/>
            <person name="Lipzen A."/>
            <person name="Chen C."/>
            <person name="Yanf M."/>
            <person name="Daum C."/>
            <person name="Ng V."/>
            <person name="Clum A."/>
            <person name="Ohm R."/>
            <person name="Martin F."/>
            <person name="Silar P."/>
            <person name="Natvig D."/>
            <person name="Lalanne C."/>
            <person name="Gautier V."/>
            <person name="Ament-Velasquez S.L."/>
            <person name="Kruys A."/>
            <person name="Hutchinson M.I."/>
            <person name="Powell A.J."/>
            <person name="Barry K."/>
            <person name="Miller A.N."/>
            <person name="Grigoriev I.V."/>
            <person name="Debuchy R."/>
            <person name="Gladieux P."/>
            <person name="Thoren M.H."/>
            <person name="Johannesson H."/>
        </authorList>
    </citation>
    <scope>NUCLEOTIDE SEQUENCE</scope>
    <source>
        <strain evidence="2">PSN309</strain>
    </source>
</reference>
<accession>A0AAN6WVA2</accession>
<dbReference type="AlphaFoldDB" id="A0AAN6WVA2"/>
<comment type="caution">
    <text evidence="2">The sequence shown here is derived from an EMBL/GenBank/DDBJ whole genome shotgun (WGS) entry which is preliminary data.</text>
</comment>
<proteinExistence type="predicted"/>
<dbReference type="PANTHER" id="PTHR37538">
    <property type="entry name" value="BTB DOMAIN-CONTAINING PROTEIN"/>
    <property type="match status" value="1"/>
</dbReference>
<feature type="region of interest" description="Disordered" evidence="1">
    <location>
        <begin position="278"/>
        <end position="305"/>
    </location>
</feature>
<dbReference type="PANTHER" id="PTHR37538:SF4">
    <property type="entry name" value="PITSLRE SERINE_THREONINE-PROTEIN KINASE CDC2L1"/>
    <property type="match status" value="1"/>
</dbReference>
<sequence>MAVLKTYWIENPSADGDAQYAYSPYGDTIVSFMLKDGSVLNVHRNVVDRHYKLSRAVSFSTPAVIDLTRFSRSAGHILIHHLYTGQWEELEWDGPESPNLSSLSRLRTSLEVFAIAQQYLLHSLGDLAKLKIGLYAGCLDTFTIIDAIKESDLGDLDGNMWFHNMIKARLRKDFEDPTVVLNSTLPADLSGNVPIFKIFLQSILEVYSEKVHLLGLKVIPAIPSPGPTAYQQVTYNNNTAVITAPVSAVTQPIIAARSSNMDPQPFGGADAEHRHTVLEEPSSSETQLRPQDSGVESTPPKPSTVKTCTVCNKPFKSKKAEIKRAKCKRCEATPAATNVVQAALDLPPQVGTAPPEAESASGIEQQPESTIRHMSAPVSAPAPLSGLPGVIQSELMAQLGDSQAAFAPSKKNKGKEASFPVNLAPGGEYVLQSPSNLESDHKPDSGPTVQPITALIHEHPATSNPFSSPFAGPLTQHEHKASMLNILRSVAGDRFDLPPQHQHDEQPISAGAPSPSQLAQRGQKFDEEWVLDFGSQQAVYTTLPVLAPTPNLQPNFQQEGYQNGYQSAFAPLNTSRDTHMQTTPSQGLPVPAAAQPQYPASPEIMFASKPTAADPRGPYHIRIPRKRTDSNLAAHGVPDVTFQQNEHRRFVPVKVNPGDGLSDQDITEPVQAPPPRALPTLSDTGSVVIVDLPEEDSTSPKPEVFH</sequence>
<reference evidence="2" key="1">
    <citation type="journal article" date="2023" name="Mol. Phylogenet. Evol.">
        <title>Genome-scale phylogeny and comparative genomics of the fungal order Sordariales.</title>
        <authorList>
            <person name="Hensen N."/>
            <person name="Bonometti L."/>
            <person name="Westerberg I."/>
            <person name="Brannstrom I.O."/>
            <person name="Guillou S."/>
            <person name="Cros-Aarteil S."/>
            <person name="Calhoun S."/>
            <person name="Haridas S."/>
            <person name="Kuo A."/>
            <person name="Mondo S."/>
            <person name="Pangilinan J."/>
            <person name="Riley R."/>
            <person name="LaButti K."/>
            <person name="Andreopoulos B."/>
            <person name="Lipzen A."/>
            <person name="Chen C."/>
            <person name="Yan M."/>
            <person name="Daum C."/>
            <person name="Ng V."/>
            <person name="Clum A."/>
            <person name="Steindorff A."/>
            <person name="Ohm R.A."/>
            <person name="Martin F."/>
            <person name="Silar P."/>
            <person name="Natvig D.O."/>
            <person name="Lalanne C."/>
            <person name="Gautier V."/>
            <person name="Ament-Velasquez S.L."/>
            <person name="Kruys A."/>
            <person name="Hutchinson M.I."/>
            <person name="Powell A.J."/>
            <person name="Barry K."/>
            <person name="Miller A.N."/>
            <person name="Grigoriev I.V."/>
            <person name="Debuchy R."/>
            <person name="Gladieux P."/>
            <person name="Hiltunen Thoren M."/>
            <person name="Johannesson H."/>
        </authorList>
    </citation>
    <scope>NUCLEOTIDE SEQUENCE</scope>
    <source>
        <strain evidence="2">PSN309</strain>
    </source>
</reference>
<feature type="compositionally biased region" description="Polar residues" evidence="1">
    <location>
        <begin position="281"/>
        <end position="296"/>
    </location>
</feature>
<protein>
    <recommendedName>
        <fullName evidence="4">BTB domain-containing protein</fullName>
    </recommendedName>
</protein>
<organism evidence="2 3">
    <name type="scientific">Podospora australis</name>
    <dbReference type="NCBI Taxonomy" id="1536484"/>
    <lineage>
        <taxon>Eukaryota</taxon>
        <taxon>Fungi</taxon>
        <taxon>Dikarya</taxon>
        <taxon>Ascomycota</taxon>
        <taxon>Pezizomycotina</taxon>
        <taxon>Sordariomycetes</taxon>
        <taxon>Sordariomycetidae</taxon>
        <taxon>Sordariales</taxon>
        <taxon>Podosporaceae</taxon>
        <taxon>Podospora</taxon>
    </lineage>
</organism>
<feature type="compositionally biased region" description="Basic and acidic residues" evidence="1">
    <location>
        <begin position="494"/>
        <end position="506"/>
    </location>
</feature>
<gene>
    <name evidence="2" type="ORF">QBC35DRAFT_462492</name>
</gene>
<feature type="region of interest" description="Disordered" evidence="1">
    <location>
        <begin position="406"/>
        <end position="447"/>
    </location>
</feature>
<evidence type="ECO:0008006" key="4">
    <source>
        <dbReference type="Google" id="ProtNLM"/>
    </source>
</evidence>
<evidence type="ECO:0000256" key="1">
    <source>
        <dbReference type="SAM" id="MobiDB-lite"/>
    </source>
</evidence>
<feature type="region of interest" description="Disordered" evidence="1">
    <location>
        <begin position="655"/>
        <end position="683"/>
    </location>
</feature>
<name>A0AAN6WVA2_9PEZI</name>
<dbReference type="EMBL" id="MU864382">
    <property type="protein sequence ID" value="KAK4188884.1"/>
    <property type="molecule type" value="Genomic_DNA"/>
</dbReference>
<dbReference type="Proteomes" id="UP001302126">
    <property type="component" value="Unassembled WGS sequence"/>
</dbReference>
<evidence type="ECO:0000313" key="3">
    <source>
        <dbReference type="Proteomes" id="UP001302126"/>
    </source>
</evidence>
<evidence type="ECO:0000313" key="2">
    <source>
        <dbReference type="EMBL" id="KAK4188884.1"/>
    </source>
</evidence>
<feature type="region of interest" description="Disordered" evidence="1">
    <location>
        <begin position="494"/>
        <end position="522"/>
    </location>
</feature>
<keyword evidence="3" id="KW-1185">Reference proteome</keyword>